<keyword evidence="16" id="KW-1185">Reference proteome</keyword>
<keyword evidence="9 10" id="KW-0961">Cell wall biogenesis/degradation</keyword>
<evidence type="ECO:0000313" key="16">
    <source>
        <dbReference type="Proteomes" id="UP001605989"/>
    </source>
</evidence>
<protein>
    <recommendedName>
        <fullName evidence="10 11">UDP-N-acetylmuramoyl-tripeptide--D-alanyl-D-alanine ligase</fullName>
        <ecNumber evidence="10 11">6.3.2.10</ecNumber>
    </recommendedName>
    <alternativeName>
        <fullName evidence="10">D-alanyl-D-alanine-adding enzyme</fullName>
    </alternativeName>
</protein>
<reference evidence="15 16" key="1">
    <citation type="submission" date="2024-10" db="EMBL/GenBank/DDBJ databases">
        <authorList>
            <person name="Sang B.-I."/>
            <person name="Prabhaharan D."/>
        </authorList>
    </citation>
    <scope>NUCLEOTIDE SEQUENCE [LARGE SCALE GENOMIC DNA]</scope>
    <source>
        <strain evidence="15 16">MH</strain>
    </source>
</reference>
<organism evidence="15 16">
    <name type="scientific">Megasphaera hexanoica</name>
    <dbReference type="NCBI Taxonomy" id="1675036"/>
    <lineage>
        <taxon>Bacteria</taxon>
        <taxon>Bacillati</taxon>
        <taxon>Bacillota</taxon>
        <taxon>Negativicutes</taxon>
        <taxon>Veillonellales</taxon>
        <taxon>Veillonellaceae</taxon>
        <taxon>Megasphaera</taxon>
    </lineage>
</organism>
<gene>
    <name evidence="10 15" type="primary">murF</name>
    <name evidence="15" type="ORF">ACGTZG_10255</name>
</gene>
<evidence type="ECO:0000256" key="11">
    <source>
        <dbReference type="RuleBase" id="RU004136"/>
    </source>
</evidence>
<feature type="binding site" evidence="10">
    <location>
        <begin position="114"/>
        <end position="120"/>
    </location>
    <ligand>
        <name>ATP</name>
        <dbReference type="ChEBI" id="CHEBI:30616"/>
    </ligand>
</feature>
<dbReference type="Pfam" id="PF08245">
    <property type="entry name" value="Mur_ligase_M"/>
    <property type="match status" value="1"/>
</dbReference>
<feature type="domain" description="Mur ligase C-terminal" evidence="13">
    <location>
        <begin position="321"/>
        <end position="443"/>
    </location>
</feature>
<evidence type="ECO:0000256" key="5">
    <source>
        <dbReference type="ARBA" id="ARBA00022840"/>
    </source>
</evidence>
<dbReference type="EC" id="6.3.2.10" evidence="10 11"/>
<feature type="domain" description="Mur ligase N-terminal catalytic" evidence="12">
    <location>
        <begin position="28"/>
        <end position="101"/>
    </location>
</feature>
<dbReference type="InterPro" id="IPR035911">
    <property type="entry name" value="MurE/MurF_N"/>
</dbReference>
<dbReference type="InterPro" id="IPR004101">
    <property type="entry name" value="Mur_ligase_C"/>
</dbReference>
<dbReference type="PANTHER" id="PTHR43024:SF1">
    <property type="entry name" value="UDP-N-ACETYLMURAMOYL-TRIPEPTIDE--D-ALANYL-D-ALANINE LIGASE"/>
    <property type="match status" value="1"/>
</dbReference>
<proteinExistence type="inferred from homology"/>
<dbReference type="SUPFAM" id="SSF53623">
    <property type="entry name" value="MurD-like peptide ligases, catalytic domain"/>
    <property type="match status" value="1"/>
</dbReference>
<keyword evidence="3 10" id="KW-0132">Cell division</keyword>
<comment type="subcellular location">
    <subcellularLocation>
        <location evidence="10 11">Cytoplasm</location>
    </subcellularLocation>
</comment>
<evidence type="ECO:0000256" key="8">
    <source>
        <dbReference type="ARBA" id="ARBA00023306"/>
    </source>
</evidence>
<keyword evidence="6 10" id="KW-0133">Cell shape</keyword>
<evidence type="ECO:0000259" key="12">
    <source>
        <dbReference type="Pfam" id="PF01225"/>
    </source>
</evidence>
<dbReference type="InterPro" id="IPR013221">
    <property type="entry name" value="Mur_ligase_cen"/>
</dbReference>
<dbReference type="InterPro" id="IPR051046">
    <property type="entry name" value="MurCDEF_CellWall_CoF430Synth"/>
</dbReference>
<dbReference type="Proteomes" id="UP001605989">
    <property type="component" value="Unassembled WGS sequence"/>
</dbReference>
<comment type="similarity">
    <text evidence="10">Belongs to the MurCDEF family. MurF subfamily.</text>
</comment>
<evidence type="ECO:0000259" key="13">
    <source>
        <dbReference type="Pfam" id="PF02875"/>
    </source>
</evidence>
<evidence type="ECO:0000256" key="6">
    <source>
        <dbReference type="ARBA" id="ARBA00022960"/>
    </source>
</evidence>
<keyword evidence="5 10" id="KW-0067">ATP-binding</keyword>
<dbReference type="InterPro" id="IPR036615">
    <property type="entry name" value="Mur_ligase_C_dom_sf"/>
</dbReference>
<evidence type="ECO:0000256" key="10">
    <source>
        <dbReference type="HAMAP-Rule" id="MF_02019"/>
    </source>
</evidence>
<dbReference type="EMBL" id="JBIEKR010000008">
    <property type="protein sequence ID" value="MFG6273572.1"/>
    <property type="molecule type" value="Genomic_DNA"/>
</dbReference>
<dbReference type="Gene3D" id="3.40.1390.10">
    <property type="entry name" value="MurE/MurF, N-terminal domain"/>
    <property type="match status" value="1"/>
</dbReference>
<keyword evidence="2 10" id="KW-0436">Ligase</keyword>
<keyword evidence="1 10" id="KW-0963">Cytoplasm</keyword>
<dbReference type="PANTHER" id="PTHR43024">
    <property type="entry name" value="UDP-N-ACETYLMURAMOYL-TRIPEPTIDE--D-ALANYL-D-ALANINE LIGASE"/>
    <property type="match status" value="1"/>
</dbReference>
<comment type="pathway">
    <text evidence="10 11">Cell wall biogenesis; peptidoglycan biosynthesis.</text>
</comment>
<comment type="caution">
    <text evidence="15">The sequence shown here is derived from an EMBL/GenBank/DDBJ whole genome shotgun (WGS) entry which is preliminary data.</text>
</comment>
<dbReference type="NCBIfam" id="TIGR01143">
    <property type="entry name" value="murF"/>
    <property type="match status" value="1"/>
</dbReference>
<comment type="catalytic activity">
    <reaction evidence="10 11">
        <text>D-alanyl-D-alanine + UDP-N-acetyl-alpha-D-muramoyl-L-alanyl-gamma-D-glutamyl-meso-2,6-diaminopimelate + ATP = UDP-N-acetyl-alpha-D-muramoyl-L-alanyl-gamma-D-glutamyl-meso-2,6-diaminopimeloyl-D-alanyl-D-alanine + ADP + phosphate + H(+)</text>
        <dbReference type="Rhea" id="RHEA:28374"/>
        <dbReference type="ChEBI" id="CHEBI:15378"/>
        <dbReference type="ChEBI" id="CHEBI:30616"/>
        <dbReference type="ChEBI" id="CHEBI:43474"/>
        <dbReference type="ChEBI" id="CHEBI:57822"/>
        <dbReference type="ChEBI" id="CHEBI:61386"/>
        <dbReference type="ChEBI" id="CHEBI:83905"/>
        <dbReference type="ChEBI" id="CHEBI:456216"/>
        <dbReference type="EC" id="6.3.2.10"/>
    </reaction>
</comment>
<feature type="domain" description="Mur ligase central" evidence="14">
    <location>
        <begin position="112"/>
        <end position="297"/>
    </location>
</feature>
<comment type="function">
    <text evidence="10 11">Involved in cell wall formation. Catalyzes the final step in the synthesis of UDP-N-acetylmuramoyl-pentapeptide, the precursor of murein.</text>
</comment>
<dbReference type="SUPFAM" id="SSF63418">
    <property type="entry name" value="MurE/MurF N-terminal domain"/>
    <property type="match status" value="1"/>
</dbReference>
<dbReference type="GO" id="GO:0047480">
    <property type="term" value="F:UDP-N-acetylmuramoyl-tripeptide-D-alanyl-D-alanine ligase activity"/>
    <property type="evidence" value="ECO:0007669"/>
    <property type="project" value="UniProtKB-EC"/>
</dbReference>
<evidence type="ECO:0000256" key="1">
    <source>
        <dbReference type="ARBA" id="ARBA00022490"/>
    </source>
</evidence>
<keyword evidence="7 10" id="KW-0573">Peptidoglycan synthesis</keyword>
<dbReference type="HAMAP" id="MF_02019">
    <property type="entry name" value="MurF"/>
    <property type="match status" value="1"/>
</dbReference>
<evidence type="ECO:0000256" key="4">
    <source>
        <dbReference type="ARBA" id="ARBA00022741"/>
    </source>
</evidence>
<accession>A0ABW7DRV0</accession>
<dbReference type="InterPro" id="IPR005863">
    <property type="entry name" value="UDP-N-AcMur_synth"/>
</dbReference>
<sequence>MAAFTLQEVEKATGGRLLYPVVDDSVFSQVETDTRAITEGALFVALKGETFDGHDYVLQAKERGAAGAVVAEDRPEYKQEGFAVVIVTDTRKAYQDLARFHRRRFSIPVIAVTGSVGKTSTRSMIAAVLSQKYRVLQTEKNFNNEIGLPKTLLQLTPEHEACVVEMGMRGLGQIAELAAIAEPDIGVVTNVGKSHIELLGSQDNIARAKSELVRALSEDGVAILNQDDSYVAAMADLCRGKVVGYGIESNAAIRASRVVCSEKGLRFACRCFDQVMDIHMPLIGSHNVYNALAAIAVGRVLGLTEHQLQKGLSEYRGMPMRQELIHLGEYTFINDAYNANPASMSEALKSLALLTKGRKIAVLGGMLELGDWTVREHEKIGAEAAELGLDALITMGSPASYIADAARKNGLGAVYTAQDHAGAADCLRQIIQPGDTVLLKGSRGFAMEKILPYFERK</sequence>
<evidence type="ECO:0000256" key="2">
    <source>
        <dbReference type="ARBA" id="ARBA00022598"/>
    </source>
</evidence>
<dbReference type="Pfam" id="PF01225">
    <property type="entry name" value="Mur_ligase"/>
    <property type="match status" value="1"/>
</dbReference>
<dbReference type="Pfam" id="PF02875">
    <property type="entry name" value="Mur_ligase_C"/>
    <property type="match status" value="1"/>
</dbReference>
<dbReference type="InterPro" id="IPR000713">
    <property type="entry name" value="Mur_ligase_N"/>
</dbReference>
<evidence type="ECO:0000259" key="14">
    <source>
        <dbReference type="Pfam" id="PF08245"/>
    </source>
</evidence>
<dbReference type="InterPro" id="IPR036565">
    <property type="entry name" value="Mur-like_cat_sf"/>
</dbReference>
<evidence type="ECO:0000256" key="9">
    <source>
        <dbReference type="ARBA" id="ARBA00023316"/>
    </source>
</evidence>
<evidence type="ECO:0000313" key="15">
    <source>
        <dbReference type="EMBL" id="MFG6273572.1"/>
    </source>
</evidence>
<dbReference type="RefSeq" id="WP_059076910.1">
    <property type="nucleotide sequence ID" value="NZ_CP011940.1"/>
</dbReference>
<dbReference type="Gene3D" id="3.90.190.20">
    <property type="entry name" value="Mur ligase, C-terminal domain"/>
    <property type="match status" value="1"/>
</dbReference>
<name>A0ABW7DRV0_9FIRM</name>
<keyword evidence="8 10" id="KW-0131">Cell cycle</keyword>
<evidence type="ECO:0000256" key="7">
    <source>
        <dbReference type="ARBA" id="ARBA00022984"/>
    </source>
</evidence>
<dbReference type="SUPFAM" id="SSF53244">
    <property type="entry name" value="MurD-like peptide ligases, peptide-binding domain"/>
    <property type="match status" value="1"/>
</dbReference>
<dbReference type="Gene3D" id="3.40.1190.10">
    <property type="entry name" value="Mur-like, catalytic domain"/>
    <property type="match status" value="1"/>
</dbReference>
<keyword evidence="4 10" id="KW-0547">Nucleotide-binding</keyword>
<evidence type="ECO:0000256" key="3">
    <source>
        <dbReference type="ARBA" id="ARBA00022618"/>
    </source>
</evidence>